<dbReference type="Gene3D" id="2.130.10.10">
    <property type="entry name" value="YVTN repeat-like/Quinoprotein amine dehydrogenase"/>
    <property type="match status" value="2"/>
</dbReference>
<dbReference type="Proteomes" id="UP000095280">
    <property type="component" value="Unplaced"/>
</dbReference>
<dbReference type="PROSITE" id="PS50294">
    <property type="entry name" value="WD_REPEATS_REGION"/>
    <property type="match status" value="2"/>
</dbReference>
<dbReference type="InterPro" id="IPR011047">
    <property type="entry name" value="Quinoprotein_ADH-like_sf"/>
</dbReference>
<sequence>VDCALITQNSRYVVTGNAAGSAQVWDCVSGDLIKVMDGRDIGCTEIHLACDDSVLLGLVLDEATGRHRLQMWDFAHGRQIAMPHDAFCSTVTVNRSGAHAVIAFLDSAGKASNLLVWDIGSNQASRTLPLPPVPGLTDVITYLRVSREDQYVVAGFPNSASGMATYLVYDLGAPVGSPPLQVDFDAVVHCTELGAGEAVTGTAKGELLVWALATGQVERPICLQGGGPAHQSAIKAVSWSADGRVFASGGADFVVHVWDMTSETLTFALEGHTDDVQSICISVDAEILVSGSWDGSIRVWKLKDGSQLCWFTSNIDIFKVILSRDKRCVVGLGERANNRKLIMLQIIRQKSRRTRSRGQSDGQAIAET</sequence>
<feature type="repeat" description="WD" evidence="1">
    <location>
        <begin position="269"/>
        <end position="306"/>
    </location>
</feature>
<accession>A0A1I8JKI9</accession>
<dbReference type="SUPFAM" id="SSF50998">
    <property type="entry name" value="Quinoprotein alcohol dehydrogenase-like"/>
    <property type="match status" value="1"/>
</dbReference>
<dbReference type="PROSITE" id="PS50082">
    <property type="entry name" value="WD_REPEATS_2"/>
    <property type="match status" value="2"/>
</dbReference>
<feature type="repeat" description="WD" evidence="1">
    <location>
        <begin position="227"/>
        <end position="268"/>
    </location>
</feature>
<evidence type="ECO:0000313" key="3">
    <source>
        <dbReference type="WBParaSite" id="maker-uti_cns_0048531-snap-gene-0.13-mRNA-1"/>
    </source>
</evidence>
<keyword evidence="2" id="KW-1185">Reference proteome</keyword>
<evidence type="ECO:0000313" key="2">
    <source>
        <dbReference type="Proteomes" id="UP000095280"/>
    </source>
</evidence>
<protein>
    <submittedName>
        <fullName evidence="3">WD_REPEATS_REGION domain-containing protein</fullName>
    </submittedName>
</protein>
<dbReference type="SMART" id="SM00320">
    <property type="entry name" value="WD40"/>
    <property type="match status" value="2"/>
</dbReference>
<dbReference type="InterPro" id="IPR001680">
    <property type="entry name" value="WD40_rpt"/>
</dbReference>
<proteinExistence type="predicted"/>
<evidence type="ECO:0000256" key="1">
    <source>
        <dbReference type="PROSITE-ProRule" id="PRU00221"/>
    </source>
</evidence>
<organism evidence="2 3">
    <name type="scientific">Macrostomum lignano</name>
    <dbReference type="NCBI Taxonomy" id="282301"/>
    <lineage>
        <taxon>Eukaryota</taxon>
        <taxon>Metazoa</taxon>
        <taxon>Spiralia</taxon>
        <taxon>Lophotrochozoa</taxon>
        <taxon>Platyhelminthes</taxon>
        <taxon>Rhabditophora</taxon>
        <taxon>Macrostomorpha</taxon>
        <taxon>Macrostomida</taxon>
        <taxon>Macrostomidae</taxon>
        <taxon>Macrostomum</taxon>
    </lineage>
</organism>
<dbReference type="AlphaFoldDB" id="A0A1I8JKI9"/>
<dbReference type="PANTHER" id="PTHR19879">
    <property type="entry name" value="TRANSCRIPTION INITIATION FACTOR TFIID"/>
    <property type="match status" value="1"/>
</dbReference>
<dbReference type="PANTHER" id="PTHR19879:SF9">
    <property type="entry name" value="TRANSCRIPTION INITIATION FACTOR TFIID SUBUNIT 5"/>
    <property type="match status" value="1"/>
</dbReference>
<name>A0A1I8JKI9_9PLAT</name>
<dbReference type="Pfam" id="PF00400">
    <property type="entry name" value="WD40"/>
    <property type="match status" value="2"/>
</dbReference>
<reference evidence="3" key="1">
    <citation type="submission" date="2016-11" db="UniProtKB">
        <authorList>
            <consortium name="WormBaseParasite"/>
        </authorList>
    </citation>
    <scope>IDENTIFICATION</scope>
</reference>
<keyword evidence="1" id="KW-0853">WD repeat</keyword>
<dbReference type="InterPro" id="IPR015943">
    <property type="entry name" value="WD40/YVTN_repeat-like_dom_sf"/>
</dbReference>
<dbReference type="WBParaSite" id="maker-uti_cns_0048531-snap-gene-0.13-mRNA-1">
    <property type="protein sequence ID" value="maker-uti_cns_0048531-snap-gene-0.13-mRNA-1"/>
    <property type="gene ID" value="maker-uti_cns_0048531-snap-gene-0.13"/>
</dbReference>